<reference evidence="1 2" key="1">
    <citation type="submission" date="2009-10" db="EMBL/GenBank/DDBJ databases">
        <authorList>
            <person name="Weinstock G."/>
            <person name="Sodergren E."/>
            <person name="Clifton S."/>
            <person name="Fulton L."/>
            <person name="Fulton B."/>
            <person name="Courtney L."/>
            <person name="Fronick C."/>
            <person name="Harrison M."/>
            <person name="Strong C."/>
            <person name="Farmer C."/>
            <person name="Delahaunty K."/>
            <person name="Markovic C."/>
            <person name="Hall O."/>
            <person name="Minx P."/>
            <person name="Tomlinson C."/>
            <person name="Mitreva M."/>
            <person name="Nelson J."/>
            <person name="Hou S."/>
            <person name="Wollam A."/>
            <person name="Pepin K.H."/>
            <person name="Johnson M."/>
            <person name="Bhonagiri V."/>
            <person name="Nash W.E."/>
            <person name="Warren W."/>
            <person name="Chinwalla A."/>
            <person name="Mardis E.R."/>
            <person name="Wilson R.K."/>
        </authorList>
    </citation>
    <scope>NUCLEOTIDE SEQUENCE [LARGE SCALE GENOMIC DNA]</scope>
    <source>
        <strain evidence="2">ATCC 25996 / DSM 4631 / NCTC 10774 / M26</strain>
    </source>
</reference>
<dbReference type="Proteomes" id="UP000003344">
    <property type="component" value="Unassembled WGS sequence"/>
</dbReference>
<dbReference type="STRING" id="546266.NEIMUCOT_04830"/>
<sequence>MAGVQLDHALVGCEPVGQVLSFMREVGQRAANQAFGGADGVQRVGFLGGKGGFADFDGVAFAVADDGGQGGAPVNIGQTNRAAAADGSNQAVGRTQVDADGETVLMRSGGHAGFGNLQKSHDCVPFDAVFIRIGRYFNRFRADS</sequence>
<dbReference type="EMBL" id="ACDX02000006">
    <property type="protein sequence ID" value="EFC88781.1"/>
    <property type="molecule type" value="Genomic_DNA"/>
</dbReference>
<evidence type="ECO:0000313" key="1">
    <source>
        <dbReference type="EMBL" id="EFC88781.1"/>
    </source>
</evidence>
<dbReference type="Pfam" id="PF10712">
    <property type="entry name" value="NAD-GH"/>
    <property type="match status" value="1"/>
</dbReference>
<protein>
    <submittedName>
        <fullName evidence="1">Uncharacterized protein</fullName>
    </submittedName>
</protein>
<organism evidence="1 2">
    <name type="scientific">Neisseria mucosa (strain ATCC 25996 / DSM 4631 / NCTC 10774 / M26)</name>
    <dbReference type="NCBI Taxonomy" id="546266"/>
    <lineage>
        <taxon>Bacteria</taxon>
        <taxon>Pseudomonadati</taxon>
        <taxon>Pseudomonadota</taxon>
        <taxon>Betaproteobacteria</taxon>
        <taxon>Neisseriales</taxon>
        <taxon>Neisseriaceae</taxon>
        <taxon>Neisseria</taxon>
    </lineage>
</organism>
<accession>D2ZW38</accession>
<dbReference type="AlphaFoldDB" id="D2ZW38"/>
<gene>
    <name evidence="1" type="ORF">NEIMUCOT_04830</name>
</gene>
<proteinExistence type="predicted"/>
<evidence type="ECO:0000313" key="2">
    <source>
        <dbReference type="Proteomes" id="UP000003344"/>
    </source>
</evidence>
<name>D2ZW38_NEIM2</name>
<dbReference type="InterPro" id="IPR019651">
    <property type="entry name" value="Glutamate_DH_NAD-spec"/>
</dbReference>
<dbReference type="eggNOG" id="ENOG502Z9JM">
    <property type="taxonomic scope" value="Bacteria"/>
</dbReference>
<comment type="caution">
    <text evidence="1">The sequence shown here is derived from an EMBL/GenBank/DDBJ whole genome shotgun (WGS) entry which is preliminary data.</text>
</comment>